<gene>
    <name evidence="2" type="ORF">KEC54_26885</name>
</gene>
<evidence type="ECO:0000313" key="3">
    <source>
        <dbReference type="Proteomes" id="UP001223720"/>
    </source>
</evidence>
<dbReference type="Proteomes" id="UP001223720">
    <property type="component" value="Chromosome"/>
</dbReference>
<protein>
    <submittedName>
        <fullName evidence="2">Uncharacterized protein</fullName>
    </submittedName>
</protein>
<name>A0AAX3WH46_METEX</name>
<accession>A0AAX3WH46</accession>
<dbReference type="EMBL" id="CP073633">
    <property type="protein sequence ID" value="WHQ69895.1"/>
    <property type="molecule type" value="Genomic_DNA"/>
</dbReference>
<feature type="signal peptide" evidence="1">
    <location>
        <begin position="1"/>
        <end position="23"/>
    </location>
</feature>
<evidence type="ECO:0000313" key="2">
    <source>
        <dbReference type="EMBL" id="WHQ69895.1"/>
    </source>
</evidence>
<organism evidence="2 3">
    <name type="scientific">Methylorubrum extorquens</name>
    <name type="common">Methylobacterium dichloromethanicum</name>
    <name type="synonym">Methylobacterium extorquens</name>
    <dbReference type="NCBI Taxonomy" id="408"/>
    <lineage>
        <taxon>Bacteria</taxon>
        <taxon>Pseudomonadati</taxon>
        <taxon>Pseudomonadota</taxon>
        <taxon>Alphaproteobacteria</taxon>
        <taxon>Hyphomicrobiales</taxon>
        <taxon>Methylobacteriaceae</taxon>
        <taxon>Methylorubrum</taxon>
    </lineage>
</organism>
<reference evidence="2" key="1">
    <citation type="journal article" date="2022" name="Biotechnol. Bioprocess Eng.">
        <title>Pan-genome Analysis Reveals Comparative Genomic Features of Central Metabolic Pathways in Methylorubrum extorquens.</title>
        <authorList>
            <person name="Lee G.M."/>
            <person name="Scott-Nevros Z.K."/>
            <person name="Lee S.-M."/>
            <person name="Kim D."/>
        </authorList>
    </citation>
    <scope>NUCLEOTIDE SEQUENCE</scope>
    <source>
        <strain evidence="2">ATCC 55366</strain>
    </source>
</reference>
<dbReference type="AlphaFoldDB" id="A0AAX3WH46"/>
<dbReference type="RefSeq" id="WP_283535592.1">
    <property type="nucleotide sequence ID" value="NZ_CP073633.1"/>
</dbReference>
<sequence length="76" mass="7938">MRTMQLLSLVALASVAVANSAKADESIHLTPPLFREQARATASVRPASELTTTPHITVAAPASRKIVADATTASVR</sequence>
<proteinExistence type="predicted"/>
<keyword evidence="1" id="KW-0732">Signal</keyword>
<evidence type="ECO:0000256" key="1">
    <source>
        <dbReference type="SAM" id="SignalP"/>
    </source>
</evidence>
<feature type="chain" id="PRO_5043478088" evidence="1">
    <location>
        <begin position="24"/>
        <end position="76"/>
    </location>
</feature>